<dbReference type="InterPro" id="IPR004839">
    <property type="entry name" value="Aminotransferase_I/II_large"/>
</dbReference>
<accession>A0A653RIY4</accession>
<keyword evidence="8" id="KW-1185">Reference proteome</keyword>
<evidence type="ECO:0000256" key="4">
    <source>
        <dbReference type="ARBA" id="ARBA00022679"/>
    </source>
</evidence>
<protein>
    <submittedName>
        <fullName evidence="7">Methionine aminotransferase</fullName>
        <ecNumber evidence="7">2.6.1.88</ecNumber>
    </submittedName>
</protein>
<keyword evidence="5" id="KW-0663">Pyridoxal phosphate</keyword>
<comment type="similarity">
    <text evidence="2">Belongs to the class-I pyridoxal-phosphate-dependent aminotransferase family.</text>
</comment>
<evidence type="ECO:0000256" key="3">
    <source>
        <dbReference type="ARBA" id="ARBA00022576"/>
    </source>
</evidence>
<feature type="domain" description="Aminotransferase class I/classII large" evidence="6">
    <location>
        <begin position="38"/>
        <end position="387"/>
    </location>
</feature>
<comment type="cofactor">
    <cofactor evidence="1">
        <name>pyridoxal 5'-phosphate</name>
        <dbReference type="ChEBI" id="CHEBI:597326"/>
    </cofactor>
</comment>
<keyword evidence="4 7" id="KW-0808">Transferase</keyword>
<dbReference type="SUPFAM" id="SSF53383">
    <property type="entry name" value="PLP-dependent transferases"/>
    <property type="match status" value="1"/>
</dbReference>
<dbReference type="PANTHER" id="PTHR43807">
    <property type="entry name" value="FI04487P"/>
    <property type="match status" value="1"/>
</dbReference>
<dbReference type="CDD" id="cd00609">
    <property type="entry name" value="AAT_like"/>
    <property type="match status" value="1"/>
</dbReference>
<dbReference type="EMBL" id="CABWLR010000002">
    <property type="protein sequence ID" value="VXB53262.1"/>
    <property type="molecule type" value="Genomic_DNA"/>
</dbReference>
<dbReference type="Gene3D" id="3.40.640.10">
    <property type="entry name" value="Type I PLP-dependent aspartate aminotransferase-like (Major domain)"/>
    <property type="match status" value="1"/>
</dbReference>
<dbReference type="GO" id="GO:0016212">
    <property type="term" value="F:kynurenine-oxoglutarate transaminase activity"/>
    <property type="evidence" value="ECO:0007669"/>
    <property type="project" value="TreeGrafter"/>
</dbReference>
<dbReference type="AlphaFoldDB" id="A0A653RIY4"/>
<evidence type="ECO:0000256" key="2">
    <source>
        <dbReference type="ARBA" id="ARBA00007441"/>
    </source>
</evidence>
<gene>
    <name evidence="7" type="primary">ybdL</name>
    <name evidence="7" type="ORF">MARI151_20837</name>
</gene>
<reference evidence="7 8" key="1">
    <citation type="submission" date="2019-10" db="EMBL/GenBank/DDBJ databases">
        <authorList>
            <person name="Karimi E."/>
        </authorList>
    </citation>
    <scope>NUCLEOTIDE SEQUENCE [LARGE SCALE GENOMIC DNA]</scope>
    <source>
        <strain evidence="7">Maribacter sp. 151</strain>
    </source>
</reference>
<dbReference type="Pfam" id="PF00155">
    <property type="entry name" value="Aminotran_1_2"/>
    <property type="match status" value="1"/>
</dbReference>
<dbReference type="InterPro" id="IPR015422">
    <property type="entry name" value="PyrdxlP-dep_Trfase_small"/>
</dbReference>
<dbReference type="GO" id="GO:0010326">
    <property type="term" value="F:methionine-oxo-acid transaminase activity"/>
    <property type="evidence" value="ECO:0007669"/>
    <property type="project" value="UniProtKB-EC"/>
</dbReference>
<keyword evidence="3 7" id="KW-0032">Aminotransferase</keyword>
<dbReference type="InterPro" id="IPR015424">
    <property type="entry name" value="PyrdxlP-dep_Trfase"/>
</dbReference>
<dbReference type="Proteomes" id="UP000430202">
    <property type="component" value="Unassembled WGS sequence"/>
</dbReference>
<sequence length="391" mass="44537">MHTFTSMDYKSLIDASKLPDVKTTIFTTIGNLARKNNAIDLSQGFPNFEADPKLTSLVSQALNNGHNQYAPMQGYYGLREIISHKITSLYQHTYHPEYEVTVTVGATEAIFTAITAFVGKADEVIVIKPAYDCYEPAIILNGGVPVYVQLDAPEYKIDWTTFKKKITDKTKMVIINTPHNPSGTILTKWDMEQLEAILKPTNIILLSDEVYEHIVFDGREHESASRFSDLVNRSIVCASFGKTFHVTGWKVGYCVAPAELMSEFRKVHQFNVFCVDHPVQRALACYLKNASHYLELNDFYQKKRDFFLDGIKSSKFKCKPSQGTYFQLLDYINLTKEVDEVIGKRLIIENKIASIPISSFNVDHRNDHMLRFCFAKKQETLEKAVEILCKL</sequence>
<proteinExistence type="inferred from homology"/>
<dbReference type="InterPro" id="IPR015421">
    <property type="entry name" value="PyrdxlP-dep_Trfase_major"/>
</dbReference>
<dbReference type="EC" id="2.6.1.88" evidence="7"/>
<evidence type="ECO:0000313" key="7">
    <source>
        <dbReference type="EMBL" id="VXB53262.1"/>
    </source>
</evidence>
<dbReference type="Gene3D" id="3.90.1150.10">
    <property type="entry name" value="Aspartate Aminotransferase, domain 1"/>
    <property type="match status" value="1"/>
</dbReference>
<dbReference type="InterPro" id="IPR051326">
    <property type="entry name" value="Kynurenine-oxoglutarate_AT"/>
</dbReference>
<dbReference type="PANTHER" id="PTHR43807:SF20">
    <property type="entry name" value="FI04487P"/>
    <property type="match status" value="1"/>
</dbReference>
<organism evidence="7 8">
    <name type="scientific">Maribacter litoralis</name>
    <dbReference type="NCBI Taxonomy" id="2059726"/>
    <lineage>
        <taxon>Bacteria</taxon>
        <taxon>Pseudomonadati</taxon>
        <taxon>Bacteroidota</taxon>
        <taxon>Flavobacteriia</taxon>
        <taxon>Flavobacteriales</taxon>
        <taxon>Flavobacteriaceae</taxon>
        <taxon>Maribacter</taxon>
    </lineage>
</organism>
<evidence type="ECO:0000313" key="8">
    <source>
        <dbReference type="Proteomes" id="UP000430202"/>
    </source>
</evidence>
<dbReference type="GO" id="GO:0030170">
    <property type="term" value="F:pyridoxal phosphate binding"/>
    <property type="evidence" value="ECO:0007669"/>
    <property type="project" value="InterPro"/>
</dbReference>
<evidence type="ECO:0000259" key="6">
    <source>
        <dbReference type="Pfam" id="PF00155"/>
    </source>
</evidence>
<evidence type="ECO:0000256" key="1">
    <source>
        <dbReference type="ARBA" id="ARBA00001933"/>
    </source>
</evidence>
<name>A0A653RIY4_9FLAO</name>
<dbReference type="GO" id="GO:0005737">
    <property type="term" value="C:cytoplasm"/>
    <property type="evidence" value="ECO:0007669"/>
    <property type="project" value="TreeGrafter"/>
</dbReference>
<dbReference type="NCBIfam" id="NF006569">
    <property type="entry name" value="PRK09082.1"/>
    <property type="match status" value="1"/>
</dbReference>
<dbReference type="FunFam" id="3.40.640.10:FF:000033">
    <property type="entry name" value="Aspartate aminotransferase"/>
    <property type="match status" value="1"/>
</dbReference>
<evidence type="ECO:0000256" key="5">
    <source>
        <dbReference type="ARBA" id="ARBA00022898"/>
    </source>
</evidence>